<keyword evidence="6 13" id="KW-0812">Transmembrane</keyword>
<dbReference type="GO" id="GO:0008033">
    <property type="term" value="P:tRNA processing"/>
    <property type="evidence" value="ECO:0007669"/>
    <property type="project" value="UniProtKB-KW"/>
</dbReference>
<evidence type="ECO:0000256" key="13">
    <source>
        <dbReference type="SAM" id="Phobius"/>
    </source>
</evidence>
<keyword evidence="7" id="KW-0819">tRNA processing</keyword>
<reference evidence="15" key="2">
    <citation type="submission" date="2017-10" db="EMBL/GenBank/DDBJ databases">
        <title>Ladona fulva Genome sequencing and assembly.</title>
        <authorList>
            <person name="Murali S."/>
            <person name="Richards S."/>
            <person name="Bandaranaike D."/>
            <person name="Bellair M."/>
            <person name="Blankenburg K."/>
            <person name="Chao H."/>
            <person name="Dinh H."/>
            <person name="Doddapaneni H."/>
            <person name="Dugan-Rocha S."/>
            <person name="Elkadiri S."/>
            <person name="Gnanaolivu R."/>
            <person name="Hernandez B."/>
            <person name="Skinner E."/>
            <person name="Javaid M."/>
            <person name="Lee S."/>
            <person name="Li M."/>
            <person name="Ming W."/>
            <person name="Munidasa M."/>
            <person name="Muniz J."/>
            <person name="Nguyen L."/>
            <person name="Hughes D."/>
            <person name="Osuji N."/>
            <person name="Pu L.-L."/>
            <person name="Puazo M."/>
            <person name="Qu C."/>
            <person name="Quiroz J."/>
            <person name="Raj R."/>
            <person name="Weissenberger G."/>
            <person name="Xin Y."/>
            <person name="Zou X."/>
            <person name="Han Y."/>
            <person name="Worley K."/>
            <person name="Muzny D."/>
            <person name="Gibbs R."/>
        </authorList>
    </citation>
    <scope>NUCLEOTIDE SEQUENCE</scope>
    <source>
        <strain evidence="15">Sampled in the wild</strain>
    </source>
</reference>
<evidence type="ECO:0000256" key="5">
    <source>
        <dbReference type="ARBA" id="ARBA00022490"/>
    </source>
</evidence>
<dbReference type="GO" id="GO:0005783">
    <property type="term" value="C:endoplasmic reticulum"/>
    <property type="evidence" value="ECO:0007669"/>
    <property type="project" value="TreeGrafter"/>
</dbReference>
<dbReference type="InterPro" id="IPR015419">
    <property type="entry name" value="CTAG/Pcc1"/>
</dbReference>
<feature type="transmembrane region" description="Helical" evidence="13">
    <location>
        <begin position="143"/>
        <end position="165"/>
    </location>
</feature>
<dbReference type="Proteomes" id="UP000792457">
    <property type="component" value="Unassembled WGS sequence"/>
</dbReference>
<protein>
    <recommendedName>
        <fullName evidence="12">L antigen family member 3</fullName>
    </recommendedName>
</protein>
<keyword evidence="16" id="KW-1185">Reference proteome</keyword>
<accession>A0A8K0PAN9</accession>
<gene>
    <name evidence="15" type="ORF">J437_LFUL018014</name>
</gene>
<dbReference type="GO" id="GO:0005634">
    <property type="term" value="C:nucleus"/>
    <property type="evidence" value="ECO:0007669"/>
    <property type="project" value="UniProtKB-SubCell"/>
</dbReference>
<dbReference type="GO" id="GO:0016020">
    <property type="term" value="C:membrane"/>
    <property type="evidence" value="ECO:0007669"/>
    <property type="project" value="UniProtKB-SubCell"/>
</dbReference>
<keyword evidence="10" id="KW-0539">Nucleus</keyword>
<evidence type="ECO:0000256" key="6">
    <source>
        <dbReference type="ARBA" id="ARBA00022692"/>
    </source>
</evidence>
<evidence type="ECO:0000256" key="11">
    <source>
        <dbReference type="ARBA" id="ARBA00053047"/>
    </source>
</evidence>
<dbReference type="EMBL" id="KZ309272">
    <property type="protein sequence ID" value="KAG8238053.1"/>
    <property type="molecule type" value="Genomic_DNA"/>
</dbReference>
<comment type="subcellular location">
    <subcellularLocation>
        <location evidence="3">Cytoplasm</location>
    </subcellularLocation>
    <subcellularLocation>
        <location evidence="2">Membrane</location>
        <topology evidence="2">Multi-pass membrane protein</topology>
    </subcellularLocation>
    <subcellularLocation>
        <location evidence="1">Nucleus</location>
    </subcellularLocation>
</comment>
<evidence type="ECO:0000256" key="12">
    <source>
        <dbReference type="ARBA" id="ARBA00076355"/>
    </source>
</evidence>
<evidence type="ECO:0000256" key="9">
    <source>
        <dbReference type="ARBA" id="ARBA00023136"/>
    </source>
</evidence>
<feature type="domain" description="PIG-P" evidence="14">
    <location>
        <begin position="99"/>
        <end position="216"/>
    </location>
</feature>
<keyword evidence="9 13" id="KW-0472">Membrane</keyword>
<dbReference type="PANTHER" id="PTHR46346">
    <property type="entry name" value="PHOSPHATIDYLINOSITOL N-ACETYLGLUCOSAMINYLTRANSFERASE SUBUNIT P"/>
    <property type="match status" value="1"/>
</dbReference>
<evidence type="ECO:0000313" key="16">
    <source>
        <dbReference type="Proteomes" id="UP000792457"/>
    </source>
</evidence>
<dbReference type="InterPro" id="IPR052263">
    <property type="entry name" value="GPI_Anchor_Biosynth"/>
</dbReference>
<evidence type="ECO:0000256" key="7">
    <source>
        <dbReference type="ARBA" id="ARBA00022694"/>
    </source>
</evidence>
<dbReference type="OrthoDB" id="690928at2759"/>
<evidence type="ECO:0000256" key="4">
    <source>
        <dbReference type="ARBA" id="ARBA00007073"/>
    </source>
</evidence>
<evidence type="ECO:0000256" key="10">
    <source>
        <dbReference type="ARBA" id="ARBA00023242"/>
    </source>
</evidence>
<evidence type="ECO:0000256" key="1">
    <source>
        <dbReference type="ARBA" id="ARBA00004123"/>
    </source>
</evidence>
<dbReference type="GO" id="GO:0006506">
    <property type="term" value="P:GPI anchor biosynthetic process"/>
    <property type="evidence" value="ECO:0007669"/>
    <property type="project" value="TreeGrafter"/>
</dbReference>
<keyword evidence="8 13" id="KW-1133">Transmembrane helix</keyword>
<comment type="function">
    <text evidence="11">Component of the EKC/KEOPS complex that is required for the formation of a threonylcarbamoyl group on adenosine at position 37 (t(6)A37) in tRNAs that read codons beginning with adenine. The complex is probably involved in the transfer of the threonylcarbamoyl moiety of threonylcarbamoyl-AMP (TC-AMP) to the N6 group of A37. LAGE3 functions as a dimerization module for the complex.</text>
</comment>
<dbReference type="FunFam" id="3.30.310.50:FF:000005">
    <property type="entry name" value="L antigen family member 3"/>
    <property type="match status" value="1"/>
</dbReference>
<name>A0A8K0PAN9_LADFU</name>
<dbReference type="AlphaFoldDB" id="A0A8K0PAN9"/>
<dbReference type="Gene3D" id="3.30.310.50">
    <property type="entry name" value="Alpha-D-phosphohexomutase, C-terminal domain"/>
    <property type="match status" value="1"/>
</dbReference>
<comment type="similarity">
    <text evidence="4">Belongs to the CTAG/PCC1 family.</text>
</comment>
<dbReference type="Pfam" id="PF08510">
    <property type="entry name" value="PIG-P"/>
    <property type="match status" value="1"/>
</dbReference>
<evidence type="ECO:0000259" key="14">
    <source>
        <dbReference type="Pfam" id="PF08510"/>
    </source>
</evidence>
<comment type="caution">
    <text evidence="15">The sequence shown here is derived from an EMBL/GenBank/DDBJ whole genome shotgun (WGS) entry which is preliminary data.</text>
</comment>
<dbReference type="PANTHER" id="PTHR46346:SF1">
    <property type="entry name" value="PHOSPHATIDYLINOSITOL N-ACETYLGLUCOSAMINYLTRANSFERASE SUBUNIT P"/>
    <property type="match status" value="1"/>
</dbReference>
<sequence length="221" mass="24479">MMMDMLNSMNIPFPSTRDAAIAYDVLRVDAEPKRSGVTKTLIVENNSLKVTFSSKGAKQLRVAVHSFVDYLVLISETMAEFGQARTQMSEHSPAPTPSRAVYGFAFYLAACTGFSLYMLWGFALPLLPNSVKSLPFLSQLPQPYWAVAIPIHACVALAMFAFFIYPGINLMMTPPPDDLRVIQDSHSHYVPSSSQPVGGIPPVRDLHISEVCRILYMKSET</sequence>
<evidence type="ECO:0000313" key="15">
    <source>
        <dbReference type="EMBL" id="KAG8238053.1"/>
    </source>
</evidence>
<dbReference type="Pfam" id="PF09341">
    <property type="entry name" value="Pcc1"/>
    <property type="match status" value="1"/>
</dbReference>
<evidence type="ECO:0000256" key="3">
    <source>
        <dbReference type="ARBA" id="ARBA00004496"/>
    </source>
</evidence>
<reference evidence="15" key="1">
    <citation type="submission" date="2013-04" db="EMBL/GenBank/DDBJ databases">
        <authorList>
            <person name="Qu J."/>
            <person name="Murali S.C."/>
            <person name="Bandaranaike D."/>
            <person name="Bellair M."/>
            <person name="Blankenburg K."/>
            <person name="Chao H."/>
            <person name="Dinh H."/>
            <person name="Doddapaneni H."/>
            <person name="Downs B."/>
            <person name="Dugan-Rocha S."/>
            <person name="Elkadiri S."/>
            <person name="Gnanaolivu R.D."/>
            <person name="Hernandez B."/>
            <person name="Javaid M."/>
            <person name="Jayaseelan J.C."/>
            <person name="Lee S."/>
            <person name="Li M."/>
            <person name="Ming W."/>
            <person name="Munidasa M."/>
            <person name="Muniz J."/>
            <person name="Nguyen L."/>
            <person name="Ongeri F."/>
            <person name="Osuji N."/>
            <person name="Pu L.-L."/>
            <person name="Puazo M."/>
            <person name="Qu C."/>
            <person name="Quiroz J."/>
            <person name="Raj R."/>
            <person name="Weissenberger G."/>
            <person name="Xin Y."/>
            <person name="Zou X."/>
            <person name="Han Y."/>
            <person name="Richards S."/>
            <person name="Worley K."/>
            <person name="Muzny D."/>
            <person name="Gibbs R."/>
        </authorList>
    </citation>
    <scope>NUCLEOTIDE SEQUENCE</scope>
    <source>
        <strain evidence="15">Sampled in the wild</strain>
    </source>
</reference>
<dbReference type="InterPro" id="IPR013717">
    <property type="entry name" value="PIG-P"/>
</dbReference>
<proteinExistence type="inferred from homology"/>
<evidence type="ECO:0000256" key="2">
    <source>
        <dbReference type="ARBA" id="ARBA00004141"/>
    </source>
</evidence>
<evidence type="ECO:0000256" key="8">
    <source>
        <dbReference type="ARBA" id="ARBA00022989"/>
    </source>
</evidence>
<feature type="transmembrane region" description="Helical" evidence="13">
    <location>
        <begin position="101"/>
        <end position="123"/>
    </location>
</feature>
<keyword evidence="5" id="KW-0963">Cytoplasm</keyword>
<organism evidence="15 16">
    <name type="scientific">Ladona fulva</name>
    <name type="common">Scarce chaser dragonfly</name>
    <name type="synonym">Libellula fulva</name>
    <dbReference type="NCBI Taxonomy" id="123851"/>
    <lineage>
        <taxon>Eukaryota</taxon>
        <taxon>Metazoa</taxon>
        <taxon>Ecdysozoa</taxon>
        <taxon>Arthropoda</taxon>
        <taxon>Hexapoda</taxon>
        <taxon>Insecta</taxon>
        <taxon>Pterygota</taxon>
        <taxon>Palaeoptera</taxon>
        <taxon>Odonata</taxon>
        <taxon>Epiprocta</taxon>
        <taxon>Anisoptera</taxon>
        <taxon>Libelluloidea</taxon>
        <taxon>Libellulidae</taxon>
        <taxon>Ladona</taxon>
    </lineage>
</organism>